<sequence length="203" mass="22301">MSTQLRLYSVSLSTLGLFVRATNTWLVQEGRARAAAMDAEGYVKATRTVTEALDDILHHRPKDPGAADAYGHAWEIVIDQVESKRFDFGPMRRGAQFLDEASRALRDLGVPDDLTPLGFMYQSPFTDTPHPAELPAIGHLPAARVADLLAACRPVAEHLTDPDHAALTRTILTAADEVADFNRFADGMADEDIPYCDLVTFYS</sequence>
<dbReference type="Proteomes" id="UP001501710">
    <property type="component" value="Unassembled WGS sequence"/>
</dbReference>
<protein>
    <recommendedName>
        <fullName evidence="1">DUF7691 domain-containing protein</fullName>
    </recommendedName>
</protein>
<evidence type="ECO:0000313" key="2">
    <source>
        <dbReference type="EMBL" id="GAA4239939.1"/>
    </source>
</evidence>
<dbReference type="Pfam" id="PF24740">
    <property type="entry name" value="DUF7691"/>
    <property type="match status" value="1"/>
</dbReference>
<organism evidence="2 3">
    <name type="scientific">Actinomadura meridiana</name>
    <dbReference type="NCBI Taxonomy" id="559626"/>
    <lineage>
        <taxon>Bacteria</taxon>
        <taxon>Bacillati</taxon>
        <taxon>Actinomycetota</taxon>
        <taxon>Actinomycetes</taxon>
        <taxon>Streptosporangiales</taxon>
        <taxon>Thermomonosporaceae</taxon>
        <taxon>Actinomadura</taxon>
    </lineage>
</organism>
<dbReference type="InterPro" id="IPR056108">
    <property type="entry name" value="DUF7691"/>
</dbReference>
<dbReference type="RefSeq" id="WP_344904284.1">
    <property type="nucleotide sequence ID" value="NZ_BAABAS010000021.1"/>
</dbReference>
<keyword evidence="3" id="KW-1185">Reference proteome</keyword>
<reference evidence="3" key="1">
    <citation type="journal article" date="2019" name="Int. J. Syst. Evol. Microbiol.">
        <title>The Global Catalogue of Microorganisms (GCM) 10K type strain sequencing project: providing services to taxonomists for standard genome sequencing and annotation.</title>
        <authorList>
            <consortium name="The Broad Institute Genomics Platform"/>
            <consortium name="The Broad Institute Genome Sequencing Center for Infectious Disease"/>
            <person name="Wu L."/>
            <person name="Ma J."/>
        </authorList>
    </citation>
    <scope>NUCLEOTIDE SEQUENCE [LARGE SCALE GENOMIC DNA]</scope>
    <source>
        <strain evidence="3">JCM 17440</strain>
    </source>
</reference>
<feature type="domain" description="DUF7691" evidence="1">
    <location>
        <begin position="1"/>
        <end position="203"/>
    </location>
</feature>
<name>A0ABP8CJ84_9ACTN</name>
<dbReference type="EMBL" id="BAABAS010000021">
    <property type="protein sequence ID" value="GAA4239939.1"/>
    <property type="molecule type" value="Genomic_DNA"/>
</dbReference>
<evidence type="ECO:0000259" key="1">
    <source>
        <dbReference type="Pfam" id="PF24740"/>
    </source>
</evidence>
<evidence type="ECO:0000313" key="3">
    <source>
        <dbReference type="Proteomes" id="UP001501710"/>
    </source>
</evidence>
<gene>
    <name evidence="2" type="ORF">GCM10022254_62760</name>
</gene>
<accession>A0ABP8CJ84</accession>
<proteinExistence type="predicted"/>
<comment type="caution">
    <text evidence="2">The sequence shown here is derived from an EMBL/GenBank/DDBJ whole genome shotgun (WGS) entry which is preliminary data.</text>
</comment>